<dbReference type="VEuPathDB" id="FungiDB:RhiirA1_533250"/>
<keyword evidence="1" id="KW-0812">Transmembrane</keyword>
<evidence type="ECO:0000313" key="3">
    <source>
        <dbReference type="Proteomes" id="UP000233469"/>
    </source>
</evidence>
<protein>
    <submittedName>
        <fullName evidence="2">Uncharacterized protein</fullName>
    </submittedName>
</protein>
<evidence type="ECO:0000313" key="2">
    <source>
        <dbReference type="EMBL" id="PKK80615.1"/>
    </source>
</evidence>
<accession>A0A2N1P3F9</accession>
<comment type="caution">
    <text evidence="2">The sequence shown here is derived from an EMBL/GenBank/DDBJ whole genome shotgun (WGS) entry which is preliminary data.</text>
</comment>
<proteinExistence type="predicted"/>
<keyword evidence="1" id="KW-0472">Membrane</keyword>
<dbReference type="AlphaFoldDB" id="A0A2N1P3F9"/>
<dbReference type="VEuPathDB" id="FungiDB:RhiirFUN_023797"/>
<dbReference type="Proteomes" id="UP000233469">
    <property type="component" value="Unassembled WGS sequence"/>
</dbReference>
<reference evidence="2 3" key="1">
    <citation type="submission" date="2016-04" db="EMBL/GenBank/DDBJ databases">
        <title>Genome analyses suggest a sexual origin of heterokaryosis in a supposedly ancient asexual fungus.</title>
        <authorList>
            <person name="Ropars J."/>
            <person name="Sedzielewska K."/>
            <person name="Noel J."/>
            <person name="Charron P."/>
            <person name="Farinelli L."/>
            <person name="Marton T."/>
            <person name="Kruger M."/>
            <person name="Pelin A."/>
            <person name="Brachmann A."/>
            <person name="Corradi N."/>
        </authorList>
    </citation>
    <scope>NUCLEOTIDE SEQUENCE [LARGE SCALE GENOMIC DNA]</scope>
    <source>
        <strain evidence="2 3">C2</strain>
    </source>
</reference>
<dbReference type="EMBL" id="LLXL01000009">
    <property type="protein sequence ID" value="PKK80615.1"/>
    <property type="molecule type" value="Genomic_DNA"/>
</dbReference>
<feature type="transmembrane region" description="Helical" evidence="1">
    <location>
        <begin position="68"/>
        <end position="91"/>
    </location>
</feature>
<dbReference type="VEuPathDB" id="FungiDB:FUN_003107"/>
<sequence>MSVSGKNVTHRNWIDTLSDIWKTHPVARIQKLADKSIKNYQNEIKSQAVLKFWTDIEKAKLRNKLYSIHFNGFAELVNIYFLCITPFSLLLHSG</sequence>
<organism evidence="2 3">
    <name type="scientific">Rhizophagus irregularis</name>
    <dbReference type="NCBI Taxonomy" id="588596"/>
    <lineage>
        <taxon>Eukaryota</taxon>
        <taxon>Fungi</taxon>
        <taxon>Fungi incertae sedis</taxon>
        <taxon>Mucoromycota</taxon>
        <taxon>Glomeromycotina</taxon>
        <taxon>Glomeromycetes</taxon>
        <taxon>Glomerales</taxon>
        <taxon>Glomeraceae</taxon>
        <taxon>Rhizophagus</taxon>
    </lineage>
</organism>
<name>A0A2N1P3F9_9GLOM</name>
<gene>
    <name evidence="2" type="ORF">RhiirC2_723991</name>
</gene>
<keyword evidence="1" id="KW-1133">Transmembrane helix</keyword>
<evidence type="ECO:0000256" key="1">
    <source>
        <dbReference type="SAM" id="Phobius"/>
    </source>
</evidence>
<reference evidence="2 3" key="2">
    <citation type="submission" date="2017-10" db="EMBL/GenBank/DDBJ databases">
        <title>Extensive intraspecific genome diversity in a model arbuscular mycorrhizal fungus.</title>
        <authorList>
            <person name="Chen E.C.H."/>
            <person name="Morin E."/>
            <person name="Baudet D."/>
            <person name="Noel J."/>
            <person name="Ndikumana S."/>
            <person name="Charron P."/>
            <person name="St-Onge C."/>
            <person name="Giorgi J."/>
            <person name="Grigoriev I.V."/>
            <person name="Roux C."/>
            <person name="Martin F.M."/>
            <person name="Corradi N."/>
        </authorList>
    </citation>
    <scope>NUCLEOTIDE SEQUENCE [LARGE SCALE GENOMIC DNA]</scope>
    <source>
        <strain evidence="2 3">C2</strain>
    </source>
</reference>